<feature type="domain" description="DUF6533" evidence="2">
    <location>
        <begin position="1"/>
        <end position="41"/>
    </location>
</feature>
<evidence type="ECO:0000256" key="1">
    <source>
        <dbReference type="SAM" id="Phobius"/>
    </source>
</evidence>
<feature type="transmembrane region" description="Helical" evidence="1">
    <location>
        <begin position="99"/>
        <end position="121"/>
    </location>
</feature>
<accession>A0A9P6C2S1</accession>
<feature type="transmembrane region" description="Helical" evidence="1">
    <location>
        <begin position="69"/>
        <end position="93"/>
    </location>
</feature>
<dbReference type="AlphaFoldDB" id="A0A9P6C2S1"/>
<evidence type="ECO:0000259" key="2">
    <source>
        <dbReference type="Pfam" id="PF20151"/>
    </source>
</evidence>
<proteinExistence type="predicted"/>
<name>A0A9P6C2S1_9AGAR</name>
<keyword evidence="1" id="KW-0472">Membrane</keyword>
<keyword evidence="1" id="KW-0812">Transmembrane</keyword>
<reference evidence="3" key="1">
    <citation type="submission" date="2020-11" db="EMBL/GenBank/DDBJ databases">
        <authorList>
            <consortium name="DOE Joint Genome Institute"/>
            <person name="Ahrendt S."/>
            <person name="Riley R."/>
            <person name="Andreopoulos W."/>
            <person name="Labutti K."/>
            <person name="Pangilinan J."/>
            <person name="Ruiz-Duenas F.J."/>
            <person name="Barrasa J.M."/>
            <person name="Sanchez-Garcia M."/>
            <person name="Camarero S."/>
            <person name="Miyauchi S."/>
            <person name="Serrano A."/>
            <person name="Linde D."/>
            <person name="Babiker R."/>
            <person name="Drula E."/>
            <person name="Ayuso-Fernandez I."/>
            <person name="Pacheco R."/>
            <person name="Padilla G."/>
            <person name="Ferreira P."/>
            <person name="Barriuso J."/>
            <person name="Kellner H."/>
            <person name="Castanera R."/>
            <person name="Alfaro M."/>
            <person name="Ramirez L."/>
            <person name="Pisabarro A.G."/>
            <person name="Kuo A."/>
            <person name="Tritt A."/>
            <person name="Lipzen A."/>
            <person name="He G."/>
            <person name="Yan M."/>
            <person name="Ng V."/>
            <person name="Cullen D."/>
            <person name="Martin F."/>
            <person name="Rosso M.-N."/>
            <person name="Henrissat B."/>
            <person name="Hibbett D."/>
            <person name="Martinez A.T."/>
            <person name="Grigoriev I.V."/>
        </authorList>
    </citation>
    <scope>NUCLEOTIDE SEQUENCE</scope>
    <source>
        <strain evidence="3">MF-IS2</strain>
    </source>
</reference>
<comment type="caution">
    <text evidence="3">The sequence shown here is derived from an EMBL/GenBank/DDBJ whole genome shotgun (WGS) entry which is preliminary data.</text>
</comment>
<keyword evidence="4" id="KW-1185">Reference proteome</keyword>
<feature type="non-terminal residue" evidence="3">
    <location>
        <position position="1"/>
    </location>
</feature>
<dbReference type="EMBL" id="MU151236">
    <property type="protein sequence ID" value="KAF9446618.1"/>
    <property type="molecule type" value="Genomic_DNA"/>
</dbReference>
<dbReference type="OrthoDB" id="3261349at2759"/>
<protein>
    <recommendedName>
        <fullName evidence="2">DUF6533 domain-containing protein</fullName>
    </recommendedName>
</protein>
<feature type="transmembrane region" description="Helical" evidence="1">
    <location>
        <begin position="202"/>
        <end position="229"/>
    </location>
</feature>
<dbReference type="Proteomes" id="UP000807342">
    <property type="component" value="Unassembled WGS sequence"/>
</dbReference>
<evidence type="ECO:0000313" key="3">
    <source>
        <dbReference type="EMBL" id="KAF9446618.1"/>
    </source>
</evidence>
<feature type="transmembrane region" description="Helical" evidence="1">
    <location>
        <begin position="164"/>
        <end position="182"/>
    </location>
</feature>
<dbReference type="Pfam" id="PF20151">
    <property type="entry name" value="DUF6533"/>
    <property type="match status" value="1"/>
</dbReference>
<evidence type="ECO:0000313" key="4">
    <source>
        <dbReference type="Proteomes" id="UP000807342"/>
    </source>
</evidence>
<sequence length="276" mass="31511">LLIYDYSLTFVDEVERFWPCGGWDPSYVSILFLLNRYLTIAGHVPVMWEYFWRITREDIRERVSESLYYFYHQFLVIIIQCIVALMMTIRIYALYERRTWVVVLFVTLSCLAVGTSIWAIINGERNAESPVMVIPYGCGATLASDESYTTISPRALPAAWAWELVFDTLIFGMTLYKTLTLPRTSGISLLMMLIRDGMKPSLFLWPFSRGCVTMFINLISSLMISRLMLNLRDPKLRLRGGGGGVGGESEWTTTSGIYRGNTWRDGHGIITTVGVD</sequence>
<gene>
    <name evidence="3" type="ORF">P691DRAFT_825383</name>
</gene>
<keyword evidence="1" id="KW-1133">Transmembrane helix</keyword>
<dbReference type="InterPro" id="IPR045340">
    <property type="entry name" value="DUF6533"/>
</dbReference>
<organism evidence="3 4">
    <name type="scientific">Macrolepiota fuliginosa MF-IS2</name>
    <dbReference type="NCBI Taxonomy" id="1400762"/>
    <lineage>
        <taxon>Eukaryota</taxon>
        <taxon>Fungi</taxon>
        <taxon>Dikarya</taxon>
        <taxon>Basidiomycota</taxon>
        <taxon>Agaricomycotina</taxon>
        <taxon>Agaricomycetes</taxon>
        <taxon>Agaricomycetidae</taxon>
        <taxon>Agaricales</taxon>
        <taxon>Agaricineae</taxon>
        <taxon>Agaricaceae</taxon>
        <taxon>Macrolepiota</taxon>
    </lineage>
</organism>